<keyword evidence="6 7" id="KW-0368">Histidine biosynthesis</keyword>
<dbReference type="EC" id="3.5.4.19" evidence="7"/>
<gene>
    <name evidence="7 10" type="primary">hisI</name>
    <name evidence="10" type="ORF">ENU08_04015</name>
    <name evidence="9" type="ORF">ENU41_02145</name>
</gene>
<dbReference type="GO" id="GO:0000287">
    <property type="term" value="F:magnesium ion binding"/>
    <property type="evidence" value="ECO:0007669"/>
    <property type="project" value="UniProtKB-UniRule"/>
</dbReference>
<comment type="similarity">
    <text evidence="7">Belongs to the PRA-CH family.</text>
</comment>
<dbReference type="FunFam" id="3.10.20.810:FF:000001">
    <property type="entry name" value="Histidine biosynthesis bifunctional protein HisIE"/>
    <property type="match status" value="1"/>
</dbReference>
<evidence type="ECO:0000256" key="1">
    <source>
        <dbReference type="ARBA" id="ARBA00000024"/>
    </source>
</evidence>
<dbReference type="AlphaFoldDB" id="A0A7C4NNY7"/>
<keyword evidence="7" id="KW-0862">Zinc</keyword>
<dbReference type="UniPathway" id="UPA00031">
    <property type="reaction ID" value="UER00008"/>
</dbReference>
<dbReference type="GO" id="GO:0005737">
    <property type="term" value="C:cytoplasm"/>
    <property type="evidence" value="ECO:0007669"/>
    <property type="project" value="UniProtKB-SubCell"/>
</dbReference>
<dbReference type="InterPro" id="IPR026660">
    <property type="entry name" value="PRA-CH"/>
</dbReference>
<name>A0A7C4NNY7_9CREN</name>
<dbReference type="GO" id="GO:0008270">
    <property type="term" value="F:zinc ion binding"/>
    <property type="evidence" value="ECO:0007669"/>
    <property type="project" value="UniProtKB-UniRule"/>
</dbReference>
<feature type="domain" description="Phosphoribosyl-AMP cyclohydrolase" evidence="8">
    <location>
        <begin position="38"/>
        <end position="111"/>
    </location>
</feature>
<dbReference type="EMBL" id="DTCK01000012">
    <property type="protein sequence ID" value="HGQ35465.1"/>
    <property type="molecule type" value="Genomic_DNA"/>
</dbReference>
<evidence type="ECO:0000256" key="6">
    <source>
        <dbReference type="ARBA" id="ARBA00023102"/>
    </source>
</evidence>
<evidence type="ECO:0000256" key="3">
    <source>
        <dbReference type="ARBA" id="ARBA00022490"/>
    </source>
</evidence>
<dbReference type="EMBL" id="DTBD01000028">
    <property type="protein sequence ID" value="HGQ64391.1"/>
    <property type="molecule type" value="Genomic_DNA"/>
</dbReference>
<evidence type="ECO:0000256" key="2">
    <source>
        <dbReference type="ARBA" id="ARBA00005169"/>
    </source>
</evidence>
<dbReference type="HAMAP" id="MF_01021">
    <property type="entry name" value="HisI"/>
    <property type="match status" value="1"/>
</dbReference>
<accession>A0A7C4NNY7</accession>
<dbReference type="NCBIfam" id="NF000768">
    <property type="entry name" value="PRK00051.1"/>
    <property type="match status" value="1"/>
</dbReference>
<protein>
    <recommendedName>
        <fullName evidence="7">Phosphoribosyl-AMP cyclohydrolase</fullName>
        <shortName evidence="7">PRA-CH</shortName>
        <ecNumber evidence="7">3.5.4.19</ecNumber>
    </recommendedName>
</protein>
<comment type="catalytic activity">
    <reaction evidence="1 7">
        <text>1-(5-phospho-beta-D-ribosyl)-5'-AMP + H2O = 1-(5-phospho-beta-D-ribosyl)-5-[(5-phospho-beta-D-ribosylamino)methylideneamino]imidazole-4-carboxamide</text>
        <dbReference type="Rhea" id="RHEA:20049"/>
        <dbReference type="ChEBI" id="CHEBI:15377"/>
        <dbReference type="ChEBI" id="CHEBI:58435"/>
        <dbReference type="ChEBI" id="CHEBI:59457"/>
        <dbReference type="EC" id="3.5.4.19"/>
    </reaction>
</comment>
<feature type="binding site" evidence="7">
    <location>
        <position position="86"/>
    </location>
    <ligand>
        <name>Zn(2+)</name>
        <dbReference type="ChEBI" id="CHEBI:29105"/>
        <note>ligand shared between dimeric partners</note>
    </ligand>
</feature>
<organism evidence="10">
    <name type="scientific">Ignisphaera aggregans</name>
    <dbReference type="NCBI Taxonomy" id="334771"/>
    <lineage>
        <taxon>Archaea</taxon>
        <taxon>Thermoproteota</taxon>
        <taxon>Thermoprotei</taxon>
        <taxon>Desulfurococcales</taxon>
        <taxon>Desulfurococcaceae</taxon>
        <taxon>Ignisphaera</taxon>
    </lineage>
</organism>
<comment type="subunit">
    <text evidence="7">Homodimer.</text>
</comment>
<dbReference type="InterPro" id="IPR002496">
    <property type="entry name" value="PRib_AMP_CycHydrolase_dom"/>
</dbReference>
<dbReference type="PANTHER" id="PTHR42945:SF1">
    <property type="entry name" value="HISTIDINE BIOSYNTHESIS BIFUNCTIONAL PROTEIN HIS7"/>
    <property type="match status" value="1"/>
</dbReference>
<keyword evidence="5 7" id="KW-0378">Hydrolase</keyword>
<comment type="function">
    <text evidence="7">Catalyzes the hydrolysis of the adenine ring of phosphoribosyl-AMP.</text>
</comment>
<sequence>MKISLEEAEKIADKLRFRYEQETVIVVVQDVETKDVLMVGHMNKEALIKTLTTGYLHLWSISRKKLWLKGETSGNYQLVVGIKVDCDNDSLLVTVKSMGPICHTGNRTCFYSSLVKEMQIDLA</sequence>
<comment type="caution">
    <text evidence="10">The sequence shown here is derived from an EMBL/GenBank/DDBJ whole genome shotgun (WGS) entry which is preliminary data.</text>
</comment>
<dbReference type="SUPFAM" id="SSF141734">
    <property type="entry name" value="HisI-like"/>
    <property type="match status" value="1"/>
</dbReference>
<comment type="cofactor">
    <cofactor evidence="7">
        <name>Zn(2+)</name>
        <dbReference type="ChEBI" id="CHEBI:29105"/>
    </cofactor>
    <text evidence="7">Binds 1 zinc ion per subunit.</text>
</comment>
<dbReference type="GO" id="GO:0004635">
    <property type="term" value="F:phosphoribosyl-AMP cyclohydrolase activity"/>
    <property type="evidence" value="ECO:0007669"/>
    <property type="project" value="UniProtKB-UniRule"/>
</dbReference>
<evidence type="ECO:0000313" key="9">
    <source>
        <dbReference type="EMBL" id="HGQ35465.1"/>
    </source>
</evidence>
<keyword evidence="7" id="KW-0479">Metal-binding</keyword>
<comment type="subcellular location">
    <subcellularLocation>
        <location evidence="7">Cytoplasm</location>
    </subcellularLocation>
</comment>
<proteinExistence type="inferred from homology"/>
<dbReference type="GO" id="GO:0004636">
    <property type="term" value="F:phosphoribosyl-ATP diphosphatase activity"/>
    <property type="evidence" value="ECO:0007669"/>
    <property type="project" value="UniProtKB-ARBA"/>
</dbReference>
<evidence type="ECO:0000313" key="10">
    <source>
        <dbReference type="EMBL" id="HGQ64391.1"/>
    </source>
</evidence>
<dbReference type="GO" id="GO:0000105">
    <property type="term" value="P:L-histidine biosynthetic process"/>
    <property type="evidence" value="ECO:0007669"/>
    <property type="project" value="UniProtKB-UniRule"/>
</dbReference>
<dbReference type="InterPro" id="IPR038019">
    <property type="entry name" value="PRib_AMP_CycHydrolase_sf"/>
</dbReference>
<comment type="cofactor">
    <cofactor evidence="7">
        <name>Mg(2+)</name>
        <dbReference type="ChEBI" id="CHEBI:18420"/>
    </cofactor>
    <text evidence="7">Binds 1 Mg(2+) ion per subunit.</text>
</comment>
<keyword evidence="7" id="KW-0460">Magnesium</keyword>
<feature type="binding site" evidence="7">
    <location>
        <position position="109"/>
    </location>
    <ligand>
        <name>Zn(2+)</name>
        <dbReference type="ChEBI" id="CHEBI:29105"/>
        <note>ligand shared between dimeric partners</note>
    </ligand>
</feature>
<evidence type="ECO:0000256" key="7">
    <source>
        <dbReference type="HAMAP-Rule" id="MF_01021"/>
    </source>
</evidence>
<reference evidence="10" key="1">
    <citation type="journal article" date="2020" name="mSystems">
        <title>Genome- and Community-Level Interaction Insights into Carbon Utilization and Element Cycling Functions of Hydrothermarchaeota in Hydrothermal Sediment.</title>
        <authorList>
            <person name="Zhou Z."/>
            <person name="Liu Y."/>
            <person name="Xu W."/>
            <person name="Pan J."/>
            <person name="Luo Z.H."/>
            <person name="Li M."/>
        </authorList>
    </citation>
    <scope>NUCLEOTIDE SEQUENCE [LARGE SCALE GENOMIC DNA]</scope>
    <source>
        <strain evidence="10">SpSt-637</strain>
        <strain evidence="9">SpSt-667</strain>
    </source>
</reference>
<evidence type="ECO:0000256" key="5">
    <source>
        <dbReference type="ARBA" id="ARBA00022801"/>
    </source>
</evidence>
<evidence type="ECO:0000256" key="4">
    <source>
        <dbReference type="ARBA" id="ARBA00022605"/>
    </source>
</evidence>
<dbReference type="Pfam" id="PF01502">
    <property type="entry name" value="PRA-CH"/>
    <property type="match status" value="1"/>
</dbReference>
<feature type="binding site" evidence="7">
    <location>
        <position position="89"/>
    </location>
    <ligand>
        <name>Mg(2+)</name>
        <dbReference type="ChEBI" id="CHEBI:18420"/>
    </ligand>
</feature>
<keyword evidence="4 7" id="KW-0028">Amino-acid biosynthesis</keyword>
<dbReference type="Gene3D" id="3.10.20.810">
    <property type="entry name" value="Phosphoribosyl-AMP cyclohydrolase"/>
    <property type="match status" value="1"/>
</dbReference>
<dbReference type="PANTHER" id="PTHR42945">
    <property type="entry name" value="HISTIDINE BIOSYNTHESIS BIFUNCTIONAL PROTEIN"/>
    <property type="match status" value="1"/>
</dbReference>
<keyword evidence="3 7" id="KW-0963">Cytoplasm</keyword>
<comment type="pathway">
    <text evidence="2 7">Amino-acid biosynthesis; L-histidine biosynthesis; L-histidine from 5-phospho-alpha-D-ribose 1-diphosphate: step 3/9.</text>
</comment>
<evidence type="ECO:0000259" key="8">
    <source>
        <dbReference type="Pfam" id="PF01502"/>
    </source>
</evidence>
<feature type="binding site" evidence="7">
    <location>
        <position position="87"/>
    </location>
    <ligand>
        <name>Mg(2+)</name>
        <dbReference type="ChEBI" id="CHEBI:18420"/>
    </ligand>
</feature>
<feature type="binding site" evidence="7">
    <location>
        <position position="85"/>
    </location>
    <ligand>
        <name>Mg(2+)</name>
        <dbReference type="ChEBI" id="CHEBI:18420"/>
    </ligand>
</feature>
<feature type="binding site" evidence="7">
    <location>
        <position position="102"/>
    </location>
    <ligand>
        <name>Zn(2+)</name>
        <dbReference type="ChEBI" id="CHEBI:29105"/>
        <note>ligand shared between dimeric partners</note>
    </ligand>
</feature>